<sequence length="269" mass="29982">MSDTDDRALEAWFGSSLPFTGWDVHLRRYEVLAWLEGAKEGTANDLHNFHSDFLDLTEVLSMIDRVLLADVRPGSVRMTCPETMPMPAHDGGLDRNSIVDSLQVLTSEYSDDEWLDHLFHELTVQPRVNVNAQEIRGWLLQSKHTILKFKARCIYPIVLRPASSVEQLGTVEQSSHLCVVCHLQNPKKDAVMGPCNCLYHRSCIDVMGPVDHPCARSVKSGDMLLIRLGFVNIIDPSSVLFSLGEPEDRTPLAGDQCLMEDVATLGAEA</sequence>
<reference evidence="1" key="1">
    <citation type="submission" date="2020-06" db="EMBL/GenBank/DDBJ databases">
        <title>WGS assembly of Ceratodon purpureus strain R40.</title>
        <authorList>
            <person name="Carey S.B."/>
            <person name="Jenkins J."/>
            <person name="Shu S."/>
            <person name="Lovell J.T."/>
            <person name="Sreedasyam A."/>
            <person name="Maumus F."/>
            <person name="Tiley G.P."/>
            <person name="Fernandez-Pozo N."/>
            <person name="Barry K."/>
            <person name="Chen C."/>
            <person name="Wang M."/>
            <person name="Lipzen A."/>
            <person name="Daum C."/>
            <person name="Saski C.A."/>
            <person name="Payton A.C."/>
            <person name="Mcbreen J.C."/>
            <person name="Conrad R.E."/>
            <person name="Kollar L.M."/>
            <person name="Olsson S."/>
            <person name="Huttunen S."/>
            <person name="Landis J.B."/>
            <person name="Wickett N.J."/>
            <person name="Johnson M.G."/>
            <person name="Rensing S.A."/>
            <person name="Grimwood J."/>
            <person name="Schmutz J."/>
            <person name="Mcdaniel S.F."/>
        </authorList>
    </citation>
    <scope>NUCLEOTIDE SEQUENCE</scope>
    <source>
        <strain evidence="1">R40</strain>
    </source>
</reference>
<comment type="caution">
    <text evidence="1">The sequence shown here is derived from an EMBL/GenBank/DDBJ whole genome shotgun (WGS) entry which is preliminary data.</text>
</comment>
<dbReference type="AlphaFoldDB" id="A0A8T0HUI5"/>
<proteinExistence type="predicted"/>
<dbReference type="Proteomes" id="UP000822688">
    <property type="component" value="Chromosome V"/>
</dbReference>
<name>A0A8T0HUI5_CERPU</name>
<organism evidence="1 2">
    <name type="scientific">Ceratodon purpureus</name>
    <name type="common">Fire moss</name>
    <name type="synonym">Dicranum purpureum</name>
    <dbReference type="NCBI Taxonomy" id="3225"/>
    <lineage>
        <taxon>Eukaryota</taxon>
        <taxon>Viridiplantae</taxon>
        <taxon>Streptophyta</taxon>
        <taxon>Embryophyta</taxon>
        <taxon>Bryophyta</taxon>
        <taxon>Bryophytina</taxon>
        <taxon>Bryopsida</taxon>
        <taxon>Dicranidae</taxon>
        <taxon>Pseudoditrichales</taxon>
        <taxon>Ditrichaceae</taxon>
        <taxon>Ceratodon</taxon>
    </lineage>
</organism>
<accession>A0A8T0HUI5</accession>
<protein>
    <submittedName>
        <fullName evidence="1">Uncharacterized protein</fullName>
    </submittedName>
</protein>
<evidence type="ECO:0000313" key="1">
    <source>
        <dbReference type="EMBL" id="KAG0574395.1"/>
    </source>
</evidence>
<evidence type="ECO:0000313" key="2">
    <source>
        <dbReference type="Proteomes" id="UP000822688"/>
    </source>
</evidence>
<keyword evidence="2" id="KW-1185">Reference proteome</keyword>
<dbReference type="EMBL" id="CM026426">
    <property type="protein sequence ID" value="KAG0574395.1"/>
    <property type="molecule type" value="Genomic_DNA"/>
</dbReference>
<gene>
    <name evidence="1" type="ORF">KC19_VG259700</name>
</gene>